<proteinExistence type="predicted"/>
<dbReference type="InterPro" id="IPR000683">
    <property type="entry name" value="Gfo/Idh/MocA-like_OxRdtase_N"/>
</dbReference>
<dbReference type="eggNOG" id="COG0673">
    <property type="taxonomic scope" value="Bacteria"/>
</dbReference>
<dbReference type="InterPro" id="IPR051450">
    <property type="entry name" value="Gfo/Idh/MocA_Oxidoreductases"/>
</dbReference>
<organism evidence="3 4">
    <name type="scientific">Chthonomonas calidirosea (strain DSM 23976 / ICMP 18418 / T49)</name>
    <dbReference type="NCBI Taxonomy" id="1303518"/>
    <lineage>
        <taxon>Bacteria</taxon>
        <taxon>Bacillati</taxon>
        <taxon>Armatimonadota</taxon>
        <taxon>Chthonomonadia</taxon>
        <taxon>Chthonomonadales</taxon>
        <taxon>Chthonomonadaceae</taxon>
        <taxon>Chthonomonas</taxon>
    </lineage>
</organism>
<evidence type="ECO:0000313" key="3">
    <source>
        <dbReference type="EMBL" id="CCW35571.1"/>
    </source>
</evidence>
<sequence length="336" mass="36828">MASTEPVRIGIMSFAHLHADSYAHCIVSRPDTELVGIADHDPERARRKAEQFQTQAFPDYEALLADSRVQAVVICSENARHRKLTEMAAAAGKHVLCEKPIATSMADGEAMIAACKAAGVQLMISFPCRYSPVMQRLKARLDRGDAGTILAFRGTNRGRNPGGWFNILSESGGGATIDHTVHVVDLMRWLTHSEVKQVYAEISNGIEHKPFDDVSFLSLTFDNGVFATLDASWSRPKCFPTWGDVTLEVVTDKGTLSMDMFSQNLVLYSDRDRSITWHNWGGNMDDGLIGAFAESVRENKPAPITGEDGLRAVEVAFAAYRSAERVAPVTLPLEAS</sequence>
<accession>S0EV30</accession>
<dbReference type="PANTHER" id="PTHR43377:SF1">
    <property type="entry name" value="BILIVERDIN REDUCTASE A"/>
    <property type="match status" value="1"/>
</dbReference>
<dbReference type="Proteomes" id="UP000014227">
    <property type="component" value="Chromosome I"/>
</dbReference>
<dbReference type="SUPFAM" id="SSF55347">
    <property type="entry name" value="Glyceraldehyde-3-phosphate dehydrogenase-like, C-terminal domain"/>
    <property type="match status" value="1"/>
</dbReference>
<dbReference type="RefSeq" id="WP_016483099.1">
    <property type="nucleotide sequence ID" value="NC_021487.1"/>
</dbReference>
<dbReference type="KEGG" id="ccz:CCALI_01758"/>
<dbReference type="PATRIC" id="fig|1303518.3.peg.1817"/>
<dbReference type="Pfam" id="PF22725">
    <property type="entry name" value="GFO_IDH_MocA_C3"/>
    <property type="match status" value="1"/>
</dbReference>
<dbReference type="HOGENOM" id="CLU_023194_1_2_0"/>
<protein>
    <submittedName>
        <fullName evidence="3">Predicted dehydrogenases and related proteins</fullName>
    </submittedName>
</protein>
<reference evidence="4" key="1">
    <citation type="submission" date="2013-03" db="EMBL/GenBank/DDBJ databases">
        <title>Genome sequence of Chthonomonas calidirosea, the first sequenced genome from the Armatimonadetes phylum (formally candidate division OP10).</title>
        <authorList>
            <person name="Lee K.C.Y."/>
            <person name="Morgan X.C."/>
            <person name="Dunfield P.F."/>
            <person name="Tamas I."/>
            <person name="Houghton K.M."/>
            <person name="Vyssotski M."/>
            <person name="Ryan J.L.J."/>
            <person name="Lagutin K."/>
            <person name="McDonald I.R."/>
            <person name="Stott M.B."/>
        </authorList>
    </citation>
    <scope>NUCLEOTIDE SEQUENCE [LARGE SCALE GENOMIC DNA]</scope>
    <source>
        <strain evidence="4">DSM 23976 / ICMP 18418 / T49</strain>
    </source>
</reference>
<dbReference type="GO" id="GO:0000166">
    <property type="term" value="F:nucleotide binding"/>
    <property type="evidence" value="ECO:0007669"/>
    <property type="project" value="InterPro"/>
</dbReference>
<dbReference type="SUPFAM" id="SSF51735">
    <property type="entry name" value="NAD(P)-binding Rossmann-fold domains"/>
    <property type="match status" value="1"/>
</dbReference>
<dbReference type="STRING" id="454171.CP488_02334"/>
<dbReference type="InterPro" id="IPR055170">
    <property type="entry name" value="GFO_IDH_MocA-like_dom"/>
</dbReference>
<evidence type="ECO:0000259" key="1">
    <source>
        <dbReference type="Pfam" id="PF01408"/>
    </source>
</evidence>
<gene>
    <name evidence="3" type="ORF">CCALI_01758</name>
</gene>
<feature type="domain" description="Gfo/Idh/MocA-like oxidoreductase N-terminal" evidence="1">
    <location>
        <begin position="27"/>
        <end position="125"/>
    </location>
</feature>
<dbReference type="PANTHER" id="PTHR43377">
    <property type="entry name" value="BILIVERDIN REDUCTASE A"/>
    <property type="match status" value="1"/>
</dbReference>
<dbReference type="Pfam" id="PF01408">
    <property type="entry name" value="GFO_IDH_MocA"/>
    <property type="match status" value="1"/>
</dbReference>
<evidence type="ECO:0000313" key="4">
    <source>
        <dbReference type="Proteomes" id="UP000014227"/>
    </source>
</evidence>
<dbReference type="InParanoid" id="S0EV30"/>
<dbReference type="Gene3D" id="3.40.50.720">
    <property type="entry name" value="NAD(P)-binding Rossmann-like Domain"/>
    <property type="match status" value="1"/>
</dbReference>
<evidence type="ECO:0000259" key="2">
    <source>
        <dbReference type="Pfam" id="PF22725"/>
    </source>
</evidence>
<dbReference type="AlphaFoldDB" id="S0EV30"/>
<dbReference type="EMBL" id="HF951689">
    <property type="protein sequence ID" value="CCW35571.1"/>
    <property type="molecule type" value="Genomic_DNA"/>
</dbReference>
<dbReference type="Gene3D" id="3.30.360.10">
    <property type="entry name" value="Dihydrodipicolinate Reductase, domain 2"/>
    <property type="match status" value="1"/>
</dbReference>
<keyword evidence="4" id="KW-1185">Reference proteome</keyword>
<dbReference type="InterPro" id="IPR036291">
    <property type="entry name" value="NAD(P)-bd_dom_sf"/>
</dbReference>
<name>S0EV30_CHTCT</name>
<feature type="domain" description="GFO/IDH/MocA-like oxidoreductase" evidence="2">
    <location>
        <begin position="134"/>
        <end position="256"/>
    </location>
</feature>